<proteinExistence type="predicted"/>
<evidence type="ECO:0000313" key="9">
    <source>
        <dbReference type="Proteomes" id="UP000596742"/>
    </source>
</evidence>
<dbReference type="AlphaFoldDB" id="A0A8B6BPD1"/>
<dbReference type="GO" id="GO:0005739">
    <property type="term" value="C:mitochondrion"/>
    <property type="evidence" value="ECO:0007669"/>
    <property type="project" value="TreeGrafter"/>
</dbReference>
<evidence type="ECO:0000256" key="4">
    <source>
        <dbReference type="ARBA" id="ARBA00022917"/>
    </source>
</evidence>
<feature type="non-terminal residue" evidence="8">
    <location>
        <position position="271"/>
    </location>
</feature>
<dbReference type="InterPro" id="IPR004365">
    <property type="entry name" value="NA-bd_OB_tRNA"/>
</dbReference>
<dbReference type="CDD" id="cd04317">
    <property type="entry name" value="EcAspRS_like_N"/>
    <property type="match status" value="1"/>
</dbReference>
<feature type="domain" description="OB" evidence="7">
    <location>
        <begin position="116"/>
        <end position="197"/>
    </location>
</feature>
<dbReference type="InterPro" id="IPR004364">
    <property type="entry name" value="Aa-tRNA-synt_II"/>
</dbReference>
<keyword evidence="4" id="KW-0648">Protein biosynthesis</keyword>
<evidence type="ECO:0000259" key="6">
    <source>
        <dbReference type="Pfam" id="PF00152"/>
    </source>
</evidence>
<dbReference type="EC" id="6.1.1.12" evidence="8"/>
<dbReference type="GO" id="GO:0004815">
    <property type="term" value="F:aspartate-tRNA ligase activity"/>
    <property type="evidence" value="ECO:0007669"/>
    <property type="project" value="UniProtKB-EC"/>
</dbReference>
<keyword evidence="9" id="KW-1185">Reference proteome</keyword>
<reference evidence="8" key="1">
    <citation type="submission" date="2018-11" db="EMBL/GenBank/DDBJ databases">
        <authorList>
            <person name="Alioto T."/>
            <person name="Alioto T."/>
        </authorList>
    </citation>
    <scope>NUCLEOTIDE SEQUENCE</scope>
</reference>
<evidence type="ECO:0000256" key="3">
    <source>
        <dbReference type="ARBA" id="ARBA00022840"/>
    </source>
</evidence>
<dbReference type="PANTHER" id="PTHR22594:SF5">
    <property type="entry name" value="ASPARTATE--TRNA LIGASE, MITOCHONDRIAL"/>
    <property type="match status" value="1"/>
</dbReference>
<dbReference type="GO" id="GO:0005524">
    <property type="term" value="F:ATP binding"/>
    <property type="evidence" value="ECO:0007669"/>
    <property type="project" value="UniProtKB-KW"/>
</dbReference>
<dbReference type="Gene3D" id="3.30.930.10">
    <property type="entry name" value="Bira Bifunctional Protein, Domain 2"/>
    <property type="match status" value="1"/>
</dbReference>
<comment type="caution">
    <text evidence="8">The sequence shown here is derived from an EMBL/GenBank/DDBJ whole genome shotgun (WGS) entry which is preliminary data.</text>
</comment>
<sequence length="271" mass="31734">MASIESHFNIVQTEIRDIRYDLKQHSERITNEEFHYNIVESRVSGIEIQYENFKLKEKILELQAHSMKYNLIFSGIKESSERQNEKKVNPVSRAVSYTRRSHLCGELTKENVGQEVTLCGWIQYHRFHGLFLILRDWSGIVQVVLSEKTASELDKDNLSLESVMEVKGIVIPRPEGHENMNMKTGEIEIEAREVELLNKCEDRIPIGLGDHLQPSKEPSRMEYRYLDLRNTFMQNNLRTRSTMVMKMREFLCNDHGFVDVETPTLFRRTPG</sequence>
<accession>A0A8B6BPD1</accession>
<evidence type="ECO:0000313" key="8">
    <source>
        <dbReference type="EMBL" id="VDH93725.1"/>
    </source>
</evidence>
<dbReference type="Pfam" id="PF01336">
    <property type="entry name" value="tRNA_anti-codon"/>
    <property type="match status" value="1"/>
</dbReference>
<dbReference type="Pfam" id="PF00152">
    <property type="entry name" value="tRNA-synt_2"/>
    <property type="match status" value="1"/>
</dbReference>
<evidence type="ECO:0000256" key="2">
    <source>
        <dbReference type="ARBA" id="ARBA00022741"/>
    </source>
</evidence>
<gene>
    <name evidence="8" type="ORF">MGAL_10B032524</name>
</gene>
<keyword evidence="3" id="KW-0067">ATP-binding</keyword>
<dbReference type="InterPro" id="IPR045864">
    <property type="entry name" value="aa-tRNA-synth_II/BPL/LPL"/>
</dbReference>
<evidence type="ECO:0000256" key="5">
    <source>
        <dbReference type="ARBA" id="ARBA00023146"/>
    </source>
</evidence>
<dbReference type="GO" id="GO:0006422">
    <property type="term" value="P:aspartyl-tRNA aminoacylation"/>
    <property type="evidence" value="ECO:0007669"/>
    <property type="project" value="TreeGrafter"/>
</dbReference>
<dbReference type="SUPFAM" id="SSF55681">
    <property type="entry name" value="Class II aaRS and biotin synthetases"/>
    <property type="match status" value="1"/>
</dbReference>
<dbReference type="SUPFAM" id="SSF50249">
    <property type="entry name" value="Nucleic acid-binding proteins"/>
    <property type="match status" value="1"/>
</dbReference>
<organism evidence="8 9">
    <name type="scientific">Mytilus galloprovincialis</name>
    <name type="common">Mediterranean mussel</name>
    <dbReference type="NCBI Taxonomy" id="29158"/>
    <lineage>
        <taxon>Eukaryota</taxon>
        <taxon>Metazoa</taxon>
        <taxon>Spiralia</taxon>
        <taxon>Lophotrochozoa</taxon>
        <taxon>Mollusca</taxon>
        <taxon>Bivalvia</taxon>
        <taxon>Autobranchia</taxon>
        <taxon>Pteriomorphia</taxon>
        <taxon>Mytilida</taxon>
        <taxon>Mytiloidea</taxon>
        <taxon>Mytilidae</taxon>
        <taxon>Mytilinae</taxon>
        <taxon>Mytilus</taxon>
    </lineage>
</organism>
<dbReference type="Gene3D" id="2.40.50.140">
    <property type="entry name" value="Nucleic acid-binding proteins"/>
    <property type="match status" value="1"/>
</dbReference>
<evidence type="ECO:0000259" key="7">
    <source>
        <dbReference type="Pfam" id="PF01336"/>
    </source>
</evidence>
<dbReference type="OrthoDB" id="8910777at2759"/>
<dbReference type="InterPro" id="IPR047089">
    <property type="entry name" value="Asp-tRNA-ligase_1_N"/>
</dbReference>
<dbReference type="GO" id="GO:0003676">
    <property type="term" value="F:nucleic acid binding"/>
    <property type="evidence" value="ECO:0007669"/>
    <property type="project" value="InterPro"/>
</dbReference>
<evidence type="ECO:0000256" key="1">
    <source>
        <dbReference type="ARBA" id="ARBA00022598"/>
    </source>
</evidence>
<dbReference type="PANTHER" id="PTHR22594">
    <property type="entry name" value="ASPARTYL/LYSYL-TRNA SYNTHETASE"/>
    <property type="match status" value="1"/>
</dbReference>
<dbReference type="InterPro" id="IPR012340">
    <property type="entry name" value="NA-bd_OB-fold"/>
</dbReference>
<name>A0A8B6BPD1_MYTGA</name>
<dbReference type="EMBL" id="UYJE01000503">
    <property type="protein sequence ID" value="VDH93725.1"/>
    <property type="molecule type" value="Genomic_DNA"/>
</dbReference>
<protein>
    <submittedName>
        <fullName evidence="8">Aspartyl-tRNA synthetase</fullName>
        <ecNumber evidence="8">6.1.1.12</ecNumber>
    </submittedName>
</protein>
<keyword evidence="1 8" id="KW-0436">Ligase</keyword>
<feature type="domain" description="Aminoacyl-tRNA synthetase class II (D/K/N)" evidence="6">
    <location>
        <begin position="217"/>
        <end position="270"/>
    </location>
</feature>
<dbReference type="Proteomes" id="UP000596742">
    <property type="component" value="Unassembled WGS sequence"/>
</dbReference>
<keyword evidence="2" id="KW-0547">Nucleotide-binding</keyword>
<keyword evidence="5 8" id="KW-0030">Aminoacyl-tRNA synthetase</keyword>